<reference evidence="6" key="1">
    <citation type="submission" date="2018-06" db="EMBL/GenBank/DDBJ databases">
        <authorList>
            <person name="Zhirakovskaya E."/>
        </authorList>
    </citation>
    <scope>NUCLEOTIDE SEQUENCE</scope>
</reference>
<dbReference type="Gene3D" id="1.10.246.130">
    <property type="match status" value="1"/>
</dbReference>
<dbReference type="GO" id="GO:0103068">
    <property type="term" value="F:leukotriene C4 gamma-glutamyl transferase activity"/>
    <property type="evidence" value="ECO:0007669"/>
    <property type="project" value="UniProtKB-EC"/>
</dbReference>
<evidence type="ECO:0000256" key="4">
    <source>
        <dbReference type="ARBA" id="ARBA00023145"/>
    </source>
</evidence>
<feature type="non-terminal residue" evidence="6">
    <location>
        <position position="476"/>
    </location>
</feature>
<comment type="similarity">
    <text evidence="1">Belongs to the gamma-glutamyltransferase family.</text>
</comment>
<name>A0A3B0UE06_9ZZZZ</name>
<dbReference type="InterPro" id="IPR043138">
    <property type="entry name" value="GGT_lsub"/>
</dbReference>
<evidence type="ECO:0000313" key="6">
    <source>
        <dbReference type="EMBL" id="VAW29235.1"/>
    </source>
</evidence>
<dbReference type="AlphaFoldDB" id="A0A3B0UE06"/>
<evidence type="ECO:0000256" key="1">
    <source>
        <dbReference type="ARBA" id="ARBA00009381"/>
    </source>
</evidence>
<dbReference type="InterPro" id="IPR051792">
    <property type="entry name" value="GGT_bact"/>
</dbReference>
<evidence type="ECO:0000256" key="3">
    <source>
        <dbReference type="ARBA" id="ARBA00022801"/>
    </source>
</evidence>
<evidence type="ECO:0000256" key="2">
    <source>
        <dbReference type="ARBA" id="ARBA00022679"/>
    </source>
</evidence>
<dbReference type="GO" id="GO:0036374">
    <property type="term" value="F:glutathione hydrolase activity"/>
    <property type="evidence" value="ECO:0007669"/>
    <property type="project" value="UniProtKB-EC"/>
</dbReference>
<dbReference type="EMBL" id="UOES01000536">
    <property type="protein sequence ID" value="VAW29235.1"/>
    <property type="molecule type" value="Genomic_DNA"/>
</dbReference>
<proteinExistence type="inferred from homology"/>
<dbReference type="GO" id="GO:0006751">
    <property type="term" value="P:glutathione catabolic process"/>
    <property type="evidence" value="ECO:0007669"/>
    <property type="project" value="InterPro"/>
</dbReference>
<dbReference type="EC" id="2.3.2.2" evidence="6"/>
<dbReference type="InterPro" id="IPR029055">
    <property type="entry name" value="Ntn_hydrolases_N"/>
</dbReference>
<dbReference type="PANTHER" id="PTHR43199:SF1">
    <property type="entry name" value="GLUTATHIONE HYDROLASE PROENZYME"/>
    <property type="match status" value="1"/>
</dbReference>
<dbReference type="Gene3D" id="3.60.20.40">
    <property type="match status" value="1"/>
</dbReference>
<dbReference type="SUPFAM" id="SSF56235">
    <property type="entry name" value="N-terminal nucleophile aminohydrolases (Ntn hydrolases)"/>
    <property type="match status" value="1"/>
</dbReference>
<evidence type="ECO:0000256" key="5">
    <source>
        <dbReference type="ARBA" id="ARBA00023315"/>
    </source>
</evidence>
<dbReference type="PANTHER" id="PTHR43199">
    <property type="entry name" value="GLUTATHIONE HYDROLASE"/>
    <property type="match status" value="1"/>
</dbReference>
<keyword evidence="5 6" id="KW-0012">Acyltransferase</keyword>
<organism evidence="6">
    <name type="scientific">hydrothermal vent metagenome</name>
    <dbReference type="NCBI Taxonomy" id="652676"/>
    <lineage>
        <taxon>unclassified sequences</taxon>
        <taxon>metagenomes</taxon>
        <taxon>ecological metagenomes</taxon>
    </lineage>
</organism>
<dbReference type="Pfam" id="PF01019">
    <property type="entry name" value="G_glu_transpept"/>
    <property type="match status" value="1"/>
</dbReference>
<keyword evidence="2 6" id="KW-0808">Transferase</keyword>
<dbReference type="PRINTS" id="PR01210">
    <property type="entry name" value="GGTRANSPTASE"/>
</dbReference>
<dbReference type="InterPro" id="IPR055262">
    <property type="entry name" value="GGT_CS"/>
</dbReference>
<keyword evidence="3 6" id="KW-0378">Hydrolase</keyword>
<protein>
    <submittedName>
        <fullName evidence="6">Gamma-glutamyltranspeptidase @ Glutathione hydrolase</fullName>
        <ecNumber evidence="6">2.3.2.2</ecNumber>
        <ecNumber evidence="6">3.4.19.13</ecNumber>
    </submittedName>
</protein>
<dbReference type="EC" id="3.4.19.13" evidence="6"/>
<accession>A0A3B0UE06</accession>
<dbReference type="InterPro" id="IPR000101">
    <property type="entry name" value="GGT_peptidase"/>
</dbReference>
<keyword evidence="4" id="KW-0865">Zymogen</keyword>
<gene>
    <name evidence="6" type="ORF">MNBD_BACTEROID06-1641</name>
</gene>
<dbReference type="NCBIfam" id="TIGR00066">
    <property type="entry name" value="g_glut_trans"/>
    <property type="match status" value="1"/>
</dbReference>
<dbReference type="PROSITE" id="PS00462">
    <property type="entry name" value="G_GLU_TRANSPEPTIDASE"/>
    <property type="match status" value="1"/>
</dbReference>
<sequence>MRKSIFILSATILFLSCTPEETTEISNTRTIGLVAEKAMVVTAHPIASEVGKSVLAKGGNAVDAAVAVQFSLAVVFPFAGNIGGGGFMVYRDNMGKSTTLDFREMAPSKAHKDMYLDSDGNVIKDLSTRGHLAVGVPGSVDGMVAAHAKYGSLPWADLVQPAIDLATIGFPVTKREADGFNRIRESLKQLNTIAPTHLFKEWVKGDTVAHLDLASTLVRIRDKGRDGFYKGETAKLLVEEMERGNGLISQEDLDNYHSIWRTPIISKYKQYNIITMPPPSSGGIALIQLLQSVENFDLKNLGHNSADYIHLLTEAERRVYADRSDYLGDMDFYNVPVKQLTTLAYNIERMKSFDANKATPSDSIGSGHILLESDQTTHFSIVDAAGNAVAITTTLNGAFGSRVVVGKAGFLLNNEMDDFSIKPGVPNMFGLVGGEANAIAPGKRMLSSMTPTIVEKEGKLVLLSGSPGGATIITSV</sequence>
<dbReference type="InterPro" id="IPR043137">
    <property type="entry name" value="GGT_ssub_C"/>
</dbReference>
<dbReference type="PROSITE" id="PS51257">
    <property type="entry name" value="PROKAR_LIPOPROTEIN"/>
    <property type="match status" value="1"/>
</dbReference>